<accession>A0A922LBX1</accession>
<reference evidence="2" key="2">
    <citation type="journal article" date="2022" name="Res Sq">
        <title>Comparative Genomics Reveals Insights into the Divergent Evolution of Astigmatic Mites and Household Pest Adaptations.</title>
        <authorList>
            <person name="Xiong Q."/>
            <person name="Wan A.T.-Y."/>
            <person name="Liu X.-Y."/>
            <person name="Fung C.S.-H."/>
            <person name="Xiao X."/>
            <person name="Malainual N."/>
            <person name="Hou J."/>
            <person name="Wang L."/>
            <person name="Wang M."/>
            <person name="Yang K."/>
            <person name="Cui Y."/>
            <person name="Leung E."/>
            <person name="Nong W."/>
            <person name="Shin S.-K."/>
            <person name="Au S."/>
            <person name="Jeong K.Y."/>
            <person name="Chew F.T."/>
            <person name="Hui J."/>
            <person name="Leung T.F."/>
            <person name="Tungtrongchitr A."/>
            <person name="Zhong N."/>
            <person name="Liu Z."/>
            <person name="Tsui S."/>
        </authorList>
    </citation>
    <scope>NUCLEOTIDE SEQUENCE</scope>
    <source>
        <strain evidence="2">Derf</strain>
        <tissue evidence="2">Whole organism</tissue>
    </source>
</reference>
<evidence type="ECO:0000313" key="3">
    <source>
        <dbReference type="Proteomes" id="UP000790347"/>
    </source>
</evidence>
<comment type="caution">
    <text evidence="2">The sequence shown here is derived from an EMBL/GenBank/DDBJ whole genome shotgun (WGS) entry which is preliminary data.</text>
</comment>
<proteinExistence type="predicted"/>
<keyword evidence="1" id="KW-1133">Transmembrane helix</keyword>
<evidence type="ECO:0000313" key="2">
    <source>
        <dbReference type="EMBL" id="KAH9522565.1"/>
    </source>
</evidence>
<dbReference type="EMBL" id="ASGP02000002">
    <property type="protein sequence ID" value="KAH9522565.1"/>
    <property type="molecule type" value="Genomic_DNA"/>
</dbReference>
<keyword evidence="1" id="KW-0472">Membrane</keyword>
<evidence type="ECO:0000256" key="1">
    <source>
        <dbReference type="SAM" id="Phobius"/>
    </source>
</evidence>
<dbReference type="AlphaFoldDB" id="A0A922LBX1"/>
<feature type="transmembrane region" description="Helical" evidence="1">
    <location>
        <begin position="12"/>
        <end position="28"/>
    </location>
</feature>
<keyword evidence="1" id="KW-0812">Transmembrane</keyword>
<protein>
    <submittedName>
        <fullName evidence="2">Uncharacterized protein</fullName>
    </submittedName>
</protein>
<organism evidence="2 3">
    <name type="scientific">Dermatophagoides farinae</name>
    <name type="common">American house dust mite</name>
    <dbReference type="NCBI Taxonomy" id="6954"/>
    <lineage>
        <taxon>Eukaryota</taxon>
        <taxon>Metazoa</taxon>
        <taxon>Ecdysozoa</taxon>
        <taxon>Arthropoda</taxon>
        <taxon>Chelicerata</taxon>
        <taxon>Arachnida</taxon>
        <taxon>Acari</taxon>
        <taxon>Acariformes</taxon>
        <taxon>Sarcoptiformes</taxon>
        <taxon>Astigmata</taxon>
        <taxon>Psoroptidia</taxon>
        <taxon>Analgoidea</taxon>
        <taxon>Pyroglyphidae</taxon>
        <taxon>Dermatophagoidinae</taxon>
        <taxon>Dermatophagoides</taxon>
    </lineage>
</organism>
<sequence>MSKYTNHYGLPYNYFIFFLMNLMNRIKLKRMWNNFKQDILEQQQQPQFSWFNKNNVFIPLIIPIGYLLHNIS</sequence>
<keyword evidence="3" id="KW-1185">Reference proteome</keyword>
<dbReference type="Proteomes" id="UP000790347">
    <property type="component" value="Unassembled WGS sequence"/>
</dbReference>
<reference evidence="2" key="1">
    <citation type="submission" date="2013-05" db="EMBL/GenBank/DDBJ databases">
        <authorList>
            <person name="Yim A.K.Y."/>
            <person name="Chan T.F."/>
            <person name="Ji K.M."/>
            <person name="Liu X.Y."/>
            <person name="Zhou J.W."/>
            <person name="Li R.Q."/>
            <person name="Yang K.Y."/>
            <person name="Li J."/>
            <person name="Li M."/>
            <person name="Law P.T.W."/>
            <person name="Wu Y.L."/>
            <person name="Cai Z.L."/>
            <person name="Qin H."/>
            <person name="Bao Y."/>
            <person name="Leung R.K.K."/>
            <person name="Ng P.K.S."/>
            <person name="Zou J."/>
            <person name="Zhong X.J."/>
            <person name="Ran P.X."/>
            <person name="Zhong N.S."/>
            <person name="Liu Z.G."/>
            <person name="Tsui S.K.W."/>
        </authorList>
    </citation>
    <scope>NUCLEOTIDE SEQUENCE</scope>
    <source>
        <strain evidence="2">Derf</strain>
        <tissue evidence="2">Whole organism</tissue>
    </source>
</reference>
<gene>
    <name evidence="2" type="ORF">DERF_006129</name>
</gene>
<name>A0A922LBX1_DERFA</name>